<feature type="domain" description="UvrD-like helicase ATP-binding" evidence="7">
    <location>
        <begin position="214"/>
        <end position="570"/>
    </location>
</feature>
<evidence type="ECO:0000256" key="3">
    <source>
        <dbReference type="ARBA" id="ARBA00022806"/>
    </source>
</evidence>
<gene>
    <name evidence="8" type="ORF">bsdE14_09150</name>
</gene>
<evidence type="ECO:0000256" key="4">
    <source>
        <dbReference type="ARBA" id="ARBA00022840"/>
    </source>
</evidence>
<dbReference type="Pfam" id="PF00580">
    <property type="entry name" value="UvrD-helicase"/>
    <property type="match status" value="1"/>
</dbReference>
<comment type="caution">
    <text evidence="8">The sequence shown here is derived from an EMBL/GenBank/DDBJ whole genome shotgun (WGS) entry which is preliminary data.</text>
</comment>
<keyword evidence="4 5" id="KW-0067">ATP-binding</keyword>
<dbReference type="PANTHER" id="PTHR11070">
    <property type="entry name" value="UVRD / RECB / PCRA DNA HELICASE FAMILY MEMBER"/>
    <property type="match status" value="1"/>
</dbReference>
<dbReference type="GO" id="GO:0004386">
    <property type="term" value="F:helicase activity"/>
    <property type="evidence" value="ECO:0007669"/>
    <property type="project" value="UniProtKB-KW"/>
</dbReference>
<dbReference type="Proteomes" id="UP001208567">
    <property type="component" value="Unassembled WGS sequence"/>
</dbReference>
<dbReference type="InterPro" id="IPR000212">
    <property type="entry name" value="DNA_helicase_UvrD/REP"/>
</dbReference>
<dbReference type="InterPro" id="IPR027417">
    <property type="entry name" value="P-loop_NTPase"/>
</dbReference>
<evidence type="ECO:0000259" key="7">
    <source>
        <dbReference type="PROSITE" id="PS51198"/>
    </source>
</evidence>
<dbReference type="EMBL" id="BRXR01000001">
    <property type="protein sequence ID" value="GLC29505.1"/>
    <property type="molecule type" value="Genomic_DNA"/>
</dbReference>
<keyword evidence="2 5" id="KW-0378">Hydrolase</keyword>
<reference evidence="8 9" key="1">
    <citation type="journal article" date="2024" name="Int. J. Syst. Evol. Microbiol.">
        <title>Clostridium omnivorum sp. nov., isolated from anoxic soil under the treatment of reductive soil disinfestation.</title>
        <authorList>
            <person name="Ueki A."/>
            <person name="Tonouchi A."/>
            <person name="Kaku N."/>
            <person name="Honma S."/>
            <person name="Ueki K."/>
        </authorList>
    </citation>
    <scope>NUCLEOTIDE SEQUENCE [LARGE SCALE GENOMIC DNA]</scope>
    <source>
        <strain evidence="8 9">E14</strain>
    </source>
</reference>
<sequence length="710" mass="83087">MDNNELEKEFEYSLEKEIEFNLEKEKLEQVLGEINDEMLRFIEKRKLITEYILDYREKQLEEYRDDEDKLIEYFDHERFVKEEAFKTVDRKIKELNVLAKAPYFGRVDFKEEDFDEEKIYIGRFGLTPEGSYEPVIVDWRAPVSALFYTSSLGESSYRAPAGKIDVDILKKRQYIIKKAKLSGMFDSALDVKDDILQMVLSKSANDKLRDIIMTIQEEQDRIIREPREKTVVVNGVAGSGKTTIALHRVAYLLYNYRETLQDKVLILGPNSIFMEYISTVLPSLGEVGVKQTTFTDLALEIIGLKGVMNISEYMERILSGDKKFIEDVLHKTSEDYLEELNDLVNKLDEEYFNISEVKFFDKVVQSEDDLKDLFYNYYKDMPLFRRSKKVKRIIYSKLRDFRDEEVRKIQKEYKDAVAKLSKTELEVEEGHLNYIRKLKIREAIEEVMRAKRELTWLDSNNVLAIYNKFNSEKELTIDDLAPILYLKVKLEGLKLDREIKHVVIDEAQDYSPIQFIAVKELTKCSSMTVVGDSNQRLIPLKGEVAMLKLNNYLPSMKVEHYNLYKSYRSTREIMEYANGYLKEESIVPLVRNGEPVREHKAKDIEELADILEKTIEELNEKGYESIAVICRDMDETERVGKAIRNKNYVKILDNEDIIYNSGSVVIPSYFAKGLEFDAVLLVEPSNELKDNKLLYVMATRALHELHVFKL</sequence>
<dbReference type="InterPro" id="IPR027785">
    <property type="entry name" value="UvrD-like_helicase_C"/>
</dbReference>
<accession>A0ABQ5N2S0</accession>
<organism evidence="8 9">
    <name type="scientific">Clostridium omnivorum</name>
    <dbReference type="NCBI Taxonomy" id="1604902"/>
    <lineage>
        <taxon>Bacteria</taxon>
        <taxon>Bacillati</taxon>
        <taxon>Bacillota</taxon>
        <taxon>Clostridia</taxon>
        <taxon>Eubacteriales</taxon>
        <taxon>Clostridiaceae</taxon>
        <taxon>Clostridium</taxon>
    </lineage>
</organism>
<dbReference type="PROSITE" id="PS51198">
    <property type="entry name" value="UVRD_HELICASE_ATP_BIND"/>
    <property type="match status" value="1"/>
</dbReference>
<dbReference type="SUPFAM" id="SSF52540">
    <property type="entry name" value="P-loop containing nucleoside triphosphate hydrolases"/>
    <property type="match status" value="1"/>
</dbReference>
<dbReference type="PANTHER" id="PTHR11070:SF17">
    <property type="entry name" value="DNA HELICASE IV"/>
    <property type="match status" value="1"/>
</dbReference>
<name>A0ABQ5N2S0_9CLOT</name>
<evidence type="ECO:0000313" key="8">
    <source>
        <dbReference type="EMBL" id="GLC29505.1"/>
    </source>
</evidence>
<evidence type="ECO:0000256" key="1">
    <source>
        <dbReference type="ARBA" id="ARBA00022741"/>
    </source>
</evidence>
<dbReference type="Pfam" id="PF13538">
    <property type="entry name" value="UvrD_C_2"/>
    <property type="match status" value="1"/>
</dbReference>
<dbReference type="InterPro" id="IPR014016">
    <property type="entry name" value="UvrD-like_ATP-bd"/>
</dbReference>
<feature type="binding site" evidence="5">
    <location>
        <begin position="235"/>
        <end position="242"/>
    </location>
    <ligand>
        <name>ATP</name>
        <dbReference type="ChEBI" id="CHEBI:30616"/>
    </ligand>
</feature>
<keyword evidence="6" id="KW-0175">Coiled coil</keyword>
<feature type="coiled-coil region" evidence="6">
    <location>
        <begin position="330"/>
        <end position="357"/>
    </location>
</feature>
<keyword evidence="1 5" id="KW-0547">Nucleotide-binding</keyword>
<evidence type="ECO:0000256" key="5">
    <source>
        <dbReference type="PROSITE-ProRule" id="PRU00560"/>
    </source>
</evidence>
<evidence type="ECO:0000256" key="6">
    <source>
        <dbReference type="SAM" id="Coils"/>
    </source>
</evidence>
<dbReference type="Gene3D" id="3.40.50.300">
    <property type="entry name" value="P-loop containing nucleotide triphosphate hydrolases"/>
    <property type="match status" value="3"/>
</dbReference>
<evidence type="ECO:0000313" key="9">
    <source>
        <dbReference type="Proteomes" id="UP001208567"/>
    </source>
</evidence>
<keyword evidence="9" id="KW-1185">Reference proteome</keyword>
<proteinExistence type="predicted"/>
<evidence type="ECO:0000256" key="2">
    <source>
        <dbReference type="ARBA" id="ARBA00022801"/>
    </source>
</evidence>
<keyword evidence="3 5" id="KW-0347">Helicase</keyword>
<protein>
    <submittedName>
        <fullName evidence="8">DNA helicase</fullName>
    </submittedName>
</protein>